<proteinExistence type="predicted"/>
<dbReference type="GO" id="GO:0008168">
    <property type="term" value="F:methyltransferase activity"/>
    <property type="evidence" value="ECO:0007669"/>
    <property type="project" value="UniProtKB-KW"/>
</dbReference>
<dbReference type="Proteomes" id="UP000744555">
    <property type="component" value="Unassembled WGS sequence"/>
</dbReference>
<evidence type="ECO:0000256" key="1">
    <source>
        <dbReference type="ARBA" id="ARBA00022603"/>
    </source>
</evidence>
<dbReference type="InterPro" id="IPR013216">
    <property type="entry name" value="Methyltransf_11"/>
</dbReference>
<dbReference type="Gene3D" id="3.40.50.150">
    <property type="entry name" value="Vaccinia Virus protein VP39"/>
    <property type="match status" value="1"/>
</dbReference>
<evidence type="ECO:0000256" key="2">
    <source>
        <dbReference type="ARBA" id="ARBA00022679"/>
    </source>
</evidence>
<protein>
    <submittedName>
        <fullName evidence="5">Methyltransferase</fullName>
    </submittedName>
</protein>
<evidence type="ECO:0000313" key="6">
    <source>
        <dbReference type="Proteomes" id="UP000744555"/>
    </source>
</evidence>
<evidence type="ECO:0000313" key="5">
    <source>
        <dbReference type="EMBL" id="MBC9249090.1"/>
    </source>
</evidence>
<dbReference type="EMBL" id="LZEU01000001">
    <property type="protein sequence ID" value="MBC9249090.1"/>
    <property type="molecule type" value="Genomic_DNA"/>
</dbReference>
<sequence length="241" mass="27649">MERAAATYVEETRFGFWFLQSHVWHHHVLRVAINDLKRLFDGPLPQAPVLLDAGCGQGRSFGLLNEAFAPARMIGLDADPHSLDCSRAEAERLGLDVQLIASDCAAIDLPDASVDLLFCHQTFHHLVEQEQALAEFWRVLKPGGRLLFAESTKFYIDTWVIRWLFRHPMHVQKSAEEYLGMLRAQGFELEERNTSYPYLWWSRSKDFGLLERWGIMKAKPFGQRDETLVNVVARKPLEPSA</sequence>
<organism evidence="5 6">
    <name type="scientific">Aquipseudomonas alcaligenes</name>
    <name type="common">Pseudomonas alcaligenes</name>
    <dbReference type="NCBI Taxonomy" id="43263"/>
    <lineage>
        <taxon>Bacteria</taxon>
        <taxon>Pseudomonadati</taxon>
        <taxon>Pseudomonadota</taxon>
        <taxon>Gammaproteobacteria</taxon>
        <taxon>Pseudomonadales</taxon>
        <taxon>Pseudomonadaceae</taxon>
        <taxon>Aquipseudomonas</taxon>
    </lineage>
</organism>
<comment type="caution">
    <text evidence="5">The sequence shown here is derived from an EMBL/GenBank/DDBJ whole genome shotgun (WGS) entry which is preliminary data.</text>
</comment>
<accession>A0ABR7RX07</accession>
<dbReference type="GO" id="GO:0032259">
    <property type="term" value="P:methylation"/>
    <property type="evidence" value="ECO:0007669"/>
    <property type="project" value="UniProtKB-KW"/>
</dbReference>
<dbReference type="SUPFAM" id="SSF53335">
    <property type="entry name" value="S-adenosyl-L-methionine-dependent methyltransferases"/>
    <property type="match status" value="1"/>
</dbReference>
<evidence type="ECO:0000256" key="3">
    <source>
        <dbReference type="ARBA" id="ARBA00022691"/>
    </source>
</evidence>
<reference evidence="5 6" key="1">
    <citation type="submission" date="2016-06" db="EMBL/GenBank/DDBJ databases">
        <authorList>
            <person name="Ramos C."/>
            <person name="Pintado A."/>
            <person name="Crespo-Gomez J.I."/>
        </authorList>
    </citation>
    <scope>NUCLEOTIDE SEQUENCE [LARGE SCALE GENOMIC DNA]</scope>
    <source>
        <strain evidence="5 6">AVO110</strain>
    </source>
</reference>
<dbReference type="InterPro" id="IPR029063">
    <property type="entry name" value="SAM-dependent_MTases_sf"/>
</dbReference>
<gene>
    <name evidence="5" type="ORF">A9179_02250</name>
</gene>
<keyword evidence="1 5" id="KW-0489">Methyltransferase</keyword>
<dbReference type="RefSeq" id="WP_187804246.1">
    <property type="nucleotide sequence ID" value="NZ_LZEU01000001.1"/>
</dbReference>
<dbReference type="InterPro" id="IPR050508">
    <property type="entry name" value="Methyltransf_Superfamily"/>
</dbReference>
<dbReference type="PANTHER" id="PTHR42912:SF93">
    <property type="entry name" value="N6-ADENOSINE-METHYLTRANSFERASE TMT1A"/>
    <property type="match status" value="1"/>
</dbReference>
<keyword evidence="3" id="KW-0949">S-adenosyl-L-methionine</keyword>
<dbReference type="Pfam" id="PF08241">
    <property type="entry name" value="Methyltransf_11"/>
    <property type="match status" value="1"/>
</dbReference>
<keyword evidence="6" id="KW-1185">Reference proteome</keyword>
<name>A0ABR7RX07_AQUAC</name>
<dbReference type="CDD" id="cd02440">
    <property type="entry name" value="AdoMet_MTases"/>
    <property type="match status" value="1"/>
</dbReference>
<evidence type="ECO:0000259" key="4">
    <source>
        <dbReference type="Pfam" id="PF08241"/>
    </source>
</evidence>
<dbReference type="InterPro" id="IPR023576">
    <property type="entry name" value="UbiE/COQ5_MeTrFase_CS"/>
</dbReference>
<dbReference type="PROSITE" id="PS01184">
    <property type="entry name" value="UBIE_2"/>
    <property type="match status" value="1"/>
</dbReference>
<keyword evidence="2" id="KW-0808">Transferase</keyword>
<dbReference type="PANTHER" id="PTHR42912">
    <property type="entry name" value="METHYLTRANSFERASE"/>
    <property type="match status" value="1"/>
</dbReference>
<feature type="domain" description="Methyltransferase type 11" evidence="4">
    <location>
        <begin position="51"/>
        <end position="148"/>
    </location>
</feature>